<dbReference type="RefSeq" id="WP_190465168.1">
    <property type="nucleotide sequence ID" value="NZ_JACJPW010000035.1"/>
</dbReference>
<dbReference type="PROSITE" id="PS51186">
    <property type="entry name" value="GNAT"/>
    <property type="match status" value="1"/>
</dbReference>
<dbReference type="PANTHER" id="PTHR47237">
    <property type="entry name" value="SLL0310 PROTEIN"/>
    <property type="match status" value="1"/>
</dbReference>
<dbReference type="EMBL" id="JACJPW010000035">
    <property type="protein sequence ID" value="MBD2182356.1"/>
    <property type="molecule type" value="Genomic_DNA"/>
</dbReference>
<dbReference type="Pfam" id="PF00583">
    <property type="entry name" value="Acetyltransf_1"/>
    <property type="match status" value="1"/>
</dbReference>
<dbReference type="Pfam" id="PF18014">
    <property type="entry name" value="Acetyltransf_18"/>
    <property type="match status" value="1"/>
</dbReference>
<keyword evidence="3" id="KW-1185">Reference proteome</keyword>
<evidence type="ECO:0000259" key="1">
    <source>
        <dbReference type="PROSITE" id="PS51186"/>
    </source>
</evidence>
<comment type="caution">
    <text evidence="2">The sequence shown here is derived from an EMBL/GenBank/DDBJ whole genome shotgun (WGS) entry which is preliminary data.</text>
</comment>
<dbReference type="Gene3D" id="3.40.630.30">
    <property type="match status" value="1"/>
</dbReference>
<dbReference type="PANTHER" id="PTHR47237:SF1">
    <property type="entry name" value="SLL0310 PROTEIN"/>
    <property type="match status" value="1"/>
</dbReference>
<evidence type="ECO:0000313" key="2">
    <source>
        <dbReference type="EMBL" id="MBD2182356.1"/>
    </source>
</evidence>
<reference evidence="2" key="1">
    <citation type="journal article" date="2015" name="ISME J.">
        <title>Draft Genome Sequence of Streptomyces incarnatus NRRL8089, which Produces the Nucleoside Antibiotic Sinefungin.</title>
        <authorList>
            <person name="Oshima K."/>
            <person name="Hattori M."/>
            <person name="Shimizu H."/>
            <person name="Fukuda K."/>
            <person name="Nemoto M."/>
            <person name="Inagaki K."/>
            <person name="Tamura T."/>
        </authorList>
    </citation>
    <scope>NUCLEOTIDE SEQUENCE</scope>
    <source>
        <strain evidence="2">FACHB-1375</strain>
    </source>
</reference>
<dbReference type="AlphaFoldDB" id="A0A926VEC9"/>
<dbReference type="GO" id="GO:0016747">
    <property type="term" value="F:acyltransferase activity, transferring groups other than amino-acyl groups"/>
    <property type="evidence" value="ECO:0007669"/>
    <property type="project" value="InterPro"/>
</dbReference>
<dbReference type="InterPro" id="IPR016181">
    <property type="entry name" value="Acyl_CoA_acyltransferase"/>
</dbReference>
<feature type="domain" description="N-acetyltransferase" evidence="1">
    <location>
        <begin position="6"/>
        <end position="148"/>
    </location>
</feature>
<protein>
    <submittedName>
        <fullName evidence="2">GNAT family N-acetyltransferase</fullName>
    </submittedName>
</protein>
<reference evidence="2" key="2">
    <citation type="submission" date="2020-08" db="EMBL/GenBank/DDBJ databases">
        <authorList>
            <person name="Chen M."/>
            <person name="Teng W."/>
            <person name="Zhao L."/>
            <person name="Hu C."/>
            <person name="Zhou Y."/>
            <person name="Han B."/>
            <person name="Song L."/>
            <person name="Shu W."/>
        </authorList>
    </citation>
    <scope>NUCLEOTIDE SEQUENCE</scope>
    <source>
        <strain evidence="2">FACHB-1375</strain>
    </source>
</reference>
<dbReference type="InterPro" id="IPR052729">
    <property type="entry name" value="Acyl/Acetyltrans_Enzymes"/>
</dbReference>
<accession>A0A926VEC9</accession>
<dbReference type="CDD" id="cd04301">
    <property type="entry name" value="NAT_SF"/>
    <property type="match status" value="1"/>
</dbReference>
<dbReference type="SUPFAM" id="SSF55729">
    <property type="entry name" value="Acyl-CoA N-acyltransferases (Nat)"/>
    <property type="match status" value="1"/>
</dbReference>
<gene>
    <name evidence="2" type="ORF">H6G03_14845</name>
</gene>
<dbReference type="Gene3D" id="3.40.630.90">
    <property type="match status" value="1"/>
</dbReference>
<dbReference type="Proteomes" id="UP000641646">
    <property type="component" value="Unassembled WGS sequence"/>
</dbReference>
<organism evidence="2 3">
    <name type="scientific">Aerosakkonema funiforme FACHB-1375</name>
    <dbReference type="NCBI Taxonomy" id="2949571"/>
    <lineage>
        <taxon>Bacteria</taxon>
        <taxon>Bacillati</taxon>
        <taxon>Cyanobacteriota</taxon>
        <taxon>Cyanophyceae</taxon>
        <taxon>Oscillatoriophycideae</taxon>
        <taxon>Aerosakkonematales</taxon>
        <taxon>Aerosakkonemataceae</taxon>
        <taxon>Aerosakkonema</taxon>
    </lineage>
</organism>
<dbReference type="InterPro" id="IPR041496">
    <property type="entry name" value="YitH/HolE_GNAT"/>
</dbReference>
<evidence type="ECO:0000313" key="3">
    <source>
        <dbReference type="Proteomes" id="UP000641646"/>
    </source>
</evidence>
<proteinExistence type="predicted"/>
<dbReference type="InterPro" id="IPR000182">
    <property type="entry name" value="GNAT_dom"/>
</dbReference>
<name>A0A926VEC9_9CYAN</name>
<sequence length="281" mass="30970">MTADRFTIRSMSLSDLELALDWAATEGWNPGINDANAFFAADPGGFLMGEIDGELISSISAVRYDDTFGFVGLYIVKPDRRGQGFGLRTWNAGLQLLGDRNVALDGVVAQVENYRKFGFQAAYRHIRYEGVGIAIAPPDNVVSLKNIPFTDILQYDRQHFPASRPAFLEQWINPPARAGYAYIKNGNLSGYGVIRECRTGFKIGPLFADDAQIAETLFQCLSSFSFGKPIFLDTPDANPQAIALAESYGMKPVFECVRMYNRGTPNIDIAHIFGVTTLELG</sequence>